<name>A0AC61S8H0_9BACT</name>
<evidence type="ECO:0000313" key="1">
    <source>
        <dbReference type="EMBL" id="THG55073.1"/>
    </source>
</evidence>
<dbReference type="Proteomes" id="UP000305401">
    <property type="component" value="Unassembled WGS sequence"/>
</dbReference>
<dbReference type="EMBL" id="SSTG01000005">
    <property type="protein sequence ID" value="THG55073.1"/>
    <property type="molecule type" value="Genomic_DNA"/>
</dbReference>
<comment type="caution">
    <text evidence="1">The sequence shown here is derived from an EMBL/GenBank/DDBJ whole genome shotgun (WGS) entry which is preliminary data.</text>
</comment>
<sequence>MKRFLLFLNNLLFVCAIGLCANDIDSTDVNNQLQRYTFQIETDKAFVSGLLLANESEDVINGSMINEFGVSAIDFTYSKRKQKVKLLNVVSFLNKWYIRMVLKDDLKFCLHILYGTPFNKKHKYEIVRIGNTVSIINHKRNLKYTFTPLNTTDADDTEEQPL</sequence>
<protein>
    <submittedName>
        <fullName evidence="1">Uncharacterized protein</fullName>
    </submittedName>
</protein>
<organism evidence="1 2">
    <name type="scientific">Muribaculum caecicola</name>
    <dbReference type="NCBI Taxonomy" id="3038144"/>
    <lineage>
        <taxon>Bacteria</taxon>
        <taxon>Pseudomonadati</taxon>
        <taxon>Bacteroidota</taxon>
        <taxon>Bacteroidia</taxon>
        <taxon>Bacteroidales</taxon>
        <taxon>Muribaculaceae</taxon>
        <taxon>Muribaculum</taxon>
    </lineage>
</organism>
<evidence type="ECO:0000313" key="2">
    <source>
        <dbReference type="Proteomes" id="UP000305401"/>
    </source>
</evidence>
<accession>A0AC61S8H0</accession>
<keyword evidence="2" id="KW-1185">Reference proteome</keyword>
<proteinExistence type="predicted"/>
<reference evidence="1" key="1">
    <citation type="submission" date="2019-04" db="EMBL/GenBank/DDBJ databases">
        <title>Microbes associate with the intestines of laboratory mice.</title>
        <authorList>
            <person name="Navarre W."/>
            <person name="Wong E."/>
            <person name="Huang K.C."/>
            <person name="Tropini C."/>
            <person name="Ng K."/>
            <person name="Yu B."/>
        </authorList>
    </citation>
    <scope>NUCLEOTIDE SEQUENCE</scope>
    <source>
        <strain evidence="1">NM86_A22</strain>
    </source>
</reference>
<gene>
    <name evidence="1" type="ORF">E5990_01025</name>
</gene>